<dbReference type="Gene3D" id="2.40.33.20">
    <property type="entry name" value="PK beta-barrel domain-like"/>
    <property type="match status" value="1"/>
</dbReference>
<gene>
    <name evidence="2" type="ORF">H1D33_15750</name>
</gene>
<evidence type="ECO:0000313" key="2">
    <source>
        <dbReference type="EMBL" id="QLQ40133.1"/>
    </source>
</evidence>
<evidence type="ECO:0000313" key="3">
    <source>
        <dbReference type="Proteomes" id="UP000510844"/>
    </source>
</evidence>
<dbReference type="GO" id="GO:0030151">
    <property type="term" value="F:molybdenum ion binding"/>
    <property type="evidence" value="ECO:0007669"/>
    <property type="project" value="InterPro"/>
</dbReference>
<dbReference type="PANTHER" id="PTHR30212">
    <property type="entry name" value="PROTEIN YIIM"/>
    <property type="match status" value="1"/>
</dbReference>
<dbReference type="PANTHER" id="PTHR30212:SF2">
    <property type="entry name" value="PROTEIN YIIM"/>
    <property type="match status" value="1"/>
</dbReference>
<dbReference type="RefSeq" id="WP_181572498.1">
    <property type="nucleotide sequence ID" value="NZ_CP059322.2"/>
</dbReference>
<sequence>MSRILSVNLAVPQPNPAKGVGFTGADKRPVDRLVHVRAPGPKTTGLHSGLVGDQIFDVENHGGDDQAVYAYAREDYDWWQARLNRPLADGLFGENLTTEGVDVNGAVIGERWRVGPRLVLQPTFGRIPCVTFQHRMGEPRWVKTFTRANRPGAYLRVLEPGDICAGDPVTVEERPAHGVTIARAFQAYLTAPRLLPGLLALDGLPDGLRATLAERLPRRR</sequence>
<dbReference type="InterPro" id="IPR052353">
    <property type="entry name" value="Benzoxazolinone_Detox_Enz"/>
</dbReference>
<feature type="domain" description="MOSC" evidence="1">
    <location>
        <begin position="31"/>
        <end position="172"/>
    </location>
</feature>
<protein>
    <submittedName>
        <fullName evidence="2">MOSC domain-containing protein</fullName>
    </submittedName>
</protein>
<dbReference type="EMBL" id="CP059322">
    <property type="protein sequence ID" value="QLQ40133.1"/>
    <property type="molecule type" value="Genomic_DNA"/>
</dbReference>
<dbReference type="InterPro" id="IPR005302">
    <property type="entry name" value="MoCF_Sase_C"/>
</dbReference>
<reference evidence="3" key="1">
    <citation type="submission" date="2020-07" db="EMBL/GenBank/DDBJ databases">
        <title>A new Micromonospora strain with potent antibiotic activity isolated from the microbiome of a mid-Atlantic deep-sea sponge.</title>
        <authorList>
            <person name="Back C.R."/>
            <person name="Stennett H.L."/>
            <person name="Williams S.E."/>
            <person name="Wang L."/>
            <person name="Ojeda Gomez J."/>
            <person name="Abdulle O.M."/>
            <person name="Duffy T."/>
            <person name="Hendry K.R."/>
            <person name="Powell D."/>
            <person name="Stach J.E."/>
            <person name="Essex-Lopresti A.E."/>
            <person name="Willis C.L."/>
            <person name="Curnow P."/>
            <person name="Race P.R."/>
        </authorList>
    </citation>
    <scope>NUCLEOTIDE SEQUENCE [LARGE SCALE GENOMIC DNA]</scope>
    <source>
        <strain evidence="3">28ISP2-46</strain>
    </source>
</reference>
<organism evidence="2 3">
    <name type="scientific">Micromonospora robiginosa</name>
    <dbReference type="NCBI Taxonomy" id="2749844"/>
    <lineage>
        <taxon>Bacteria</taxon>
        <taxon>Bacillati</taxon>
        <taxon>Actinomycetota</taxon>
        <taxon>Actinomycetes</taxon>
        <taxon>Micromonosporales</taxon>
        <taxon>Micromonosporaceae</taxon>
        <taxon>Micromonospora</taxon>
    </lineage>
</organism>
<dbReference type="AlphaFoldDB" id="A0A7L6BDV4"/>
<dbReference type="KEGG" id="mfeu:H1D33_15750"/>
<keyword evidence="3" id="KW-1185">Reference proteome</keyword>
<dbReference type="Proteomes" id="UP000510844">
    <property type="component" value="Chromosome"/>
</dbReference>
<name>A0A7L6BDV4_9ACTN</name>
<dbReference type="PROSITE" id="PS51340">
    <property type="entry name" value="MOSC"/>
    <property type="match status" value="1"/>
</dbReference>
<dbReference type="Pfam" id="PF03473">
    <property type="entry name" value="MOSC"/>
    <property type="match status" value="1"/>
</dbReference>
<dbReference type="InterPro" id="IPR011037">
    <property type="entry name" value="Pyrv_Knase-like_insert_dom_sf"/>
</dbReference>
<dbReference type="GO" id="GO:0003824">
    <property type="term" value="F:catalytic activity"/>
    <property type="evidence" value="ECO:0007669"/>
    <property type="project" value="InterPro"/>
</dbReference>
<evidence type="ECO:0000259" key="1">
    <source>
        <dbReference type="PROSITE" id="PS51340"/>
    </source>
</evidence>
<dbReference type="SUPFAM" id="SSF50800">
    <property type="entry name" value="PK beta-barrel domain-like"/>
    <property type="match status" value="1"/>
</dbReference>
<proteinExistence type="predicted"/>
<dbReference type="GO" id="GO:0030170">
    <property type="term" value="F:pyridoxal phosphate binding"/>
    <property type="evidence" value="ECO:0007669"/>
    <property type="project" value="InterPro"/>
</dbReference>
<accession>A0A7L6BDV4</accession>
<reference evidence="2 3" key="2">
    <citation type="journal article" date="2021" name="Mar. Drugs">
        <title>A New Micromonospora Strain with Antibiotic Activity Isolated from the Microbiome of a Mid-Atlantic Deep-Sea Sponge.</title>
        <authorList>
            <person name="Back C.R."/>
            <person name="Stennett H.L."/>
            <person name="Williams S.E."/>
            <person name="Wang L."/>
            <person name="Ojeda Gomez J."/>
            <person name="Abdulle O.M."/>
            <person name="Duffy T."/>
            <person name="Neal C."/>
            <person name="Mantell J."/>
            <person name="Jepson M.A."/>
            <person name="Hendry K.R."/>
            <person name="Powell D."/>
            <person name="Stach J.E.M."/>
            <person name="Essex-Lopresti A.E."/>
            <person name="Willis C.L."/>
            <person name="Curnow P."/>
            <person name="Race P.R."/>
        </authorList>
    </citation>
    <scope>NUCLEOTIDE SEQUENCE [LARGE SCALE GENOMIC DNA]</scope>
    <source>
        <strain evidence="2 3">28ISP2-46</strain>
    </source>
</reference>